<feature type="transmembrane region" description="Helical" evidence="6">
    <location>
        <begin position="383"/>
        <end position="406"/>
    </location>
</feature>
<dbReference type="Pfam" id="PF07690">
    <property type="entry name" value="MFS_1"/>
    <property type="match status" value="1"/>
</dbReference>
<feature type="transmembrane region" description="Helical" evidence="6">
    <location>
        <begin position="76"/>
        <end position="102"/>
    </location>
</feature>
<keyword evidence="5 6" id="KW-0472">Membrane</keyword>
<organism evidence="7 8">
    <name type="scientific">Saitozyma podzolica</name>
    <dbReference type="NCBI Taxonomy" id="1890683"/>
    <lineage>
        <taxon>Eukaryota</taxon>
        <taxon>Fungi</taxon>
        <taxon>Dikarya</taxon>
        <taxon>Basidiomycota</taxon>
        <taxon>Agaricomycotina</taxon>
        <taxon>Tremellomycetes</taxon>
        <taxon>Tremellales</taxon>
        <taxon>Trimorphomycetaceae</taxon>
        <taxon>Saitozyma</taxon>
    </lineage>
</organism>
<evidence type="ECO:0000256" key="2">
    <source>
        <dbReference type="ARBA" id="ARBA00022448"/>
    </source>
</evidence>
<comment type="subcellular location">
    <subcellularLocation>
        <location evidence="1">Membrane</location>
        <topology evidence="1">Multi-pass membrane protein</topology>
    </subcellularLocation>
</comment>
<dbReference type="PANTHER" id="PTHR43791">
    <property type="entry name" value="PERMEASE-RELATED"/>
    <property type="match status" value="1"/>
</dbReference>
<feature type="transmembrane region" description="Helical" evidence="6">
    <location>
        <begin position="358"/>
        <end position="377"/>
    </location>
</feature>
<sequence length="513" mass="56359">MAETEPSRKDIESVEKGLEVPGPKADVIATEARRDDNLDVAGKYLAEILLRPDATELLAESTPEEERTVVRKADMIIIPLLLVALMMGAVDKNALSTAAVLGLRTDLKLVGQQYAWCGSLIFFGSLTSLFPALFTMQRFPAGKVVAINVTIWGIIAMSMAASKDFGGLAAARFALGLFEALTFPGFSLIISSWYTRREQVARVAIVYSTLSSLTNGLLSCNAWQLLFLLVGAITLSWGMLMGLLLPDSPVKARWLTERQRVVAVMRLKANRTGVENKVFKVSQVVEALLDLKTWLMFLLNICLNVPNGGVSTFNSIIVSSLGFTTRQTTLLSIPTGLISWVGSLVFAWIAVKTKQRCLTALVSCFIPLLSTILLHVIPRSNKGGSLGSLFIIYFYWAPYVVMMTVVNANTGGYTKKTVVYGMAYAGYLVGNIVGPQTFQASQAPAYTGGVVAMLVCYCVAILLILMYYLNVVRLNRSKEAWRNAHAAELADQDLLDEWHDETDFESRRFVYVL</sequence>
<protein>
    <recommendedName>
        <fullName evidence="9">Major facilitator superfamily (MFS) profile domain-containing protein</fullName>
    </recommendedName>
</protein>
<comment type="caution">
    <text evidence="7">The sequence shown here is derived from an EMBL/GenBank/DDBJ whole genome shotgun (WGS) entry which is preliminary data.</text>
</comment>
<reference evidence="7 8" key="1">
    <citation type="submission" date="2018-11" db="EMBL/GenBank/DDBJ databases">
        <title>Genome sequence of Saitozyma podzolica DSM 27192.</title>
        <authorList>
            <person name="Aliyu H."/>
            <person name="Gorte O."/>
            <person name="Ochsenreither K."/>
        </authorList>
    </citation>
    <scope>NUCLEOTIDE SEQUENCE [LARGE SCALE GENOMIC DNA]</scope>
    <source>
        <strain evidence="7 8">DSM 27192</strain>
    </source>
</reference>
<evidence type="ECO:0000313" key="8">
    <source>
        <dbReference type="Proteomes" id="UP000279259"/>
    </source>
</evidence>
<dbReference type="SUPFAM" id="SSF103473">
    <property type="entry name" value="MFS general substrate transporter"/>
    <property type="match status" value="1"/>
</dbReference>
<evidence type="ECO:0008006" key="9">
    <source>
        <dbReference type="Google" id="ProtNLM"/>
    </source>
</evidence>
<dbReference type="AlphaFoldDB" id="A0A427XPK3"/>
<feature type="transmembrane region" description="Helical" evidence="6">
    <location>
        <begin position="418"/>
        <end position="438"/>
    </location>
</feature>
<evidence type="ECO:0000256" key="3">
    <source>
        <dbReference type="ARBA" id="ARBA00022692"/>
    </source>
</evidence>
<dbReference type="Proteomes" id="UP000279259">
    <property type="component" value="Unassembled WGS sequence"/>
</dbReference>
<proteinExistence type="predicted"/>
<dbReference type="InterPro" id="IPR036259">
    <property type="entry name" value="MFS_trans_sf"/>
</dbReference>
<evidence type="ECO:0000256" key="6">
    <source>
        <dbReference type="SAM" id="Phobius"/>
    </source>
</evidence>
<dbReference type="InterPro" id="IPR011701">
    <property type="entry name" value="MFS"/>
</dbReference>
<evidence type="ECO:0000256" key="1">
    <source>
        <dbReference type="ARBA" id="ARBA00004141"/>
    </source>
</evidence>
<dbReference type="GO" id="GO:0022857">
    <property type="term" value="F:transmembrane transporter activity"/>
    <property type="evidence" value="ECO:0007669"/>
    <property type="project" value="InterPro"/>
</dbReference>
<keyword evidence="4 6" id="KW-1133">Transmembrane helix</keyword>
<dbReference type="OrthoDB" id="6730379at2759"/>
<name>A0A427XPK3_9TREE</name>
<gene>
    <name evidence="7" type="ORF">EHS25_007098</name>
</gene>
<evidence type="ECO:0000256" key="5">
    <source>
        <dbReference type="ARBA" id="ARBA00023136"/>
    </source>
</evidence>
<keyword evidence="3 6" id="KW-0812">Transmembrane</keyword>
<feature type="transmembrane region" description="Helical" evidence="6">
    <location>
        <begin position="140"/>
        <end position="161"/>
    </location>
</feature>
<feature type="transmembrane region" description="Helical" evidence="6">
    <location>
        <begin position="200"/>
        <end position="218"/>
    </location>
</feature>
<keyword evidence="2" id="KW-0813">Transport</keyword>
<dbReference type="PANTHER" id="PTHR43791:SF41">
    <property type="entry name" value="MAJOR FACILITATOR SUPERFAMILY (MFS) PROFILE DOMAIN-CONTAINING PROTEIN"/>
    <property type="match status" value="1"/>
</dbReference>
<feature type="transmembrane region" description="Helical" evidence="6">
    <location>
        <begin position="330"/>
        <end position="351"/>
    </location>
</feature>
<keyword evidence="8" id="KW-1185">Reference proteome</keyword>
<dbReference type="Gene3D" id="1.20.1250.20">
    <property type="entry name" value="MFS general substrate transporter like domains"/>
    <property type="match status" value="2"/>
</dbReference>
<dbReference type="GO" id="GO:0016020">
    <property type="term" value="C:membrane"/>
    <property type="evidence" value="ECO:0007669"/>
    <property type="project" value="UniProtKB-SubCell"/>
</dbReference>
<evidence type="ECO:0000313" key="7">
    <source>
        <dbReference type="EMBL" id="RSH80762.1"/>
    </source>
</evidence>
<feature type="transmembrane region" description="Helical" evidence="6">
    <location>
        <begin position="450"/>
        <end position="469"/>
    </location>
</feature>
<accession>A0A427XPK3</accession>
<feature type="transmembrane region" description="Helical" evidence="6">
    <location>
        <begin position="173"/>
        <end position="194"/>
    </location>
</feature>
<evidence type="ECO:0000256" key="4">
    <source>
        <dbReference type="ARBA" id="ARBA00022989"/>
    </source>
</evidence>
<feature type="transmembrane region" description="Helical" evidence="6">
    <location>
        <begin position="114"/>
        <end position="134"/>
    </location>
</feature>
<dbReference type="EMBL" id="RSCD01000033">
    <property type="protein sequence ID" value="RSH80762.1"/>
    <property type="molecule type" value="Genomic_DNA"/>
</dbReference>
<feature type="transmembrane region" description="Helical" evidence="6">
    <location>
        <begin position="225"/>
        <end position="245"/>
    </location>
</feature>